<evidence type="ECO:0000313" key="10">
    <source>
        <dbReference type="Proteomes" id="UP001408789"/>
    </source>
</evidence>
<protein>
    <recommendedName>
        <fullName evidence="11">Transposase</fullName>
    </recommendedName>
</protein>
<keyword evidence="3" id="KW-0863">Zinc-finger</keyword>
<sequence>MNDEGVIDDQGKEFKAIVANGMKLGASLAMAEHIPWLRWFFPLEEEAFAKHGERRDRLTRAIMDRPVNEPNMPACQPSQGGTEDDVILVNDEEENVPVNEETAEVKQENNDAEDAPFTKRKRKKTSAYWIHFRVITKNDGSEIPQCVHCDEKLPVLKDGTTTPLHRHIKFNCAKMKALSKGQLKLKVGKGNVAESSALVQNWKFSMARMREVISHMIMVHALPFNFVEYDLFNVVMKEANPAFTKISRASIRQDCISSYEIGKKRIQKLLNTVNRVSITTDMWTSVQNIHYMVVTCHFVDSDFQLHKYILSFVDVPPPYSGVRIYDSLFTCLKEWSIEMKVSTLTVDNATTNDVVARKLKESINLQKKLPIDGQLFHVRCSAHILNLLVQDGLSEIQAIIHNVRQSVKHVAASSSRVHTFSELAKRQKLPKRRLVLDVSTRWNATYAMLSTALEFKEVFENYADRESSYNTLPSNDDWKKVEDVCSFLSLFNEATKIISGSEYPTANLFLVELYVIKEALDDVALDEKDPMYAMACKMKEKFDKYWGSSNLLISIGAVMDPRYKMTLVDLSFKAIYTGDEAVKEIKIVRDTLDDLFKEYVNEYKENNGVASGSANAGGENGGESIYSKTPASFINSRFGKRLKTGSAKYNQHIRSIENVEGVKSELDTYLEEGVYICEPGVDFDALGWWKANKHKFKILSKMAADILSVPITTVASESAFSAGGRVVEPHRSCLGTKMVDMLICGADWYRHYYGIDKKKATENNDIIFIELDQN</sequence>
<accession>A0AAP0DCQ4</accession>
<evidence type="ECO:0000259" key="8">
    <source>
        <dbReference type="Pfam" id="PF14372"/>
    </source>
</evidence>
<evidence type="ECO:0000256" key="5">
    <source>
        <dbReference type="ARBA" id="ARBA00023125"/>
    </source>
</evidence>
<dbReference type="InterPro" id="IPR025525">
    <property type="entry name" value="hAT-like_transposase_RNase-H"/>
</dbReference>
<keyword evidence="4" id="KW-0862">Zinc</keyword>
<dbReference type="PANTHER" id="PTHR46481:SF10">
    <property type="entry name" value="ZINC FINGER BED DOMAIN-CONTAINING PROTEIN 39"/>
    <property type="match status" value="1"/>
</dbReference>
<feature type="domain" description="HAT C-terminal dimerisation" evidence="7">
    <location>
        <begin position="665"/>
        <end position="748"/>
    </location>
</feature>
<evidence type="ECO:0000256" key="1">
    <source>
        <dbReference type="ARBA" id="ARBA00004123"/>
    </source>
</evidence>
<dbReference type="Proteomes" id="UP001408789">
    <property type="component" value="Unassembled WGS sequence"/>
</dbReference>
<evidence type="ECO:0000313" key="9">
    <source>
        <dbReference type="EMBL" id="KAK9070402.1"/>
    </source>
</evidence>
<proteinExistence type="predicted"/>
<evidence type="ECO:0000256" key="2">
    <source>
        <dbReference type="ARBA" id="ARBA00022723"/>
    </source>
</evidence>
<comment type="caution">
    <text evidence="9">The sequence shown here is derived from an EMBL/GenBank/DDBJ whole genome shotgun (WGS) entry which is preliminary data.</text>
</comment>
<keyword evidence="5" id="KW-0238">DNA-binding</keyword>
<dbReference type="GO" id="GO:0008270">
    <property type="term" value="F:zinc ion binding"/>
    <property type="evidence" value="ECO:0007669"/>
    <property type="project" value="UniProtKB-KW"/>
</dbReference>
<evidence type="ECO:0000256" key="4">
    <source>
        <dbReference type="ARBA" id="ARBA00022833"/>
    </source>
</evidence>
<name>A0AAP0DCQ4_9ASTR</name>
<dbReference type="InterPro" id="IPR008906">
    <property type="entry name" value="HATC_C_dom"/>
</dbReference>
<dbReference type="InterPro" id="IPR012337">
    <property type="entry name" value="RNaseH-like_sf"/>
</dbReference>
<dbReference type="GO" id="GO:0003677">
    <property type="term" value="F:DNA binding"/>
    <property type="evidence" value="ECO:0007669"/>
    <property type="project" value="UniProtKB-KW"/>
</dbReference>
<keyword evidence="6" id="KW-0539">Nucleus</keyword>
<keyword evidence="2" id="KW-0479">Metal-binding</keyword>
<evidence type="ECO:0008006" key="11">
    <source>
        <dbReference type="Google" id="ProtNLM"/>
    </source>
</evidence>
<feature type="domain" description="hAT-like transposase RNase-H fold" evidence="8">
    <location>
        <begin position="499"/>
        <end position="599"/>
    </location>
</feature>
<organism evidence="9 10">
    <name type="scientific">Deinandra increscens subsp. villosa</name>
    <dbReference type="NCBI Taxonomy" id="3103831"/>
    <lineage>
        <taxon>Eukaryota</taxon>
        <taxon>Viridiplantae</taxon>
        <taxon>Streptophyta</taxon>
        <taxon>Embryophyta</taxon>
        <taxon>Tracheophyta</taxon>
        <taxon>Spermatophyta</taxon>
        <taxon>Magnoliopsida</taxon>
        <taxon>eudicotyledons</taxon>
        <taxon>Gunneridae</taxon>
        <taxon>Pentapetalae</taxon>
        <taxon>asterids</taxon>
        <taxon>campanulids</taxon>
        <taxon>Asterales</taxon>
        <taxon>Asteraceae</taxon>
        <taxon>Asteroideae</taxon>
        <taxon>Heliantheae alliance</taxon>
        <taxon>Madieae</taxon>
        <taxon>Madiinae</taxon>
        <taxon>Deinandra</taxon>
    </lineage>
</organism>
<dbReference type="SUPFAM" id="SSF53098">
    <property type="entry name" value="Ribonuclease H-like"/>
    <property type="match status" value="1"/>
</dbReference>
<gene>
    <name evidence="9" type="ORF">SSX86_010804</name>
</gene>
<dbReference type="AlphaFoldDB" id="A0AAP0DCQ4"/>
<dbReference type="GO" id="GO:0005634">
    <property type="term" value="C:nucleus"/>
    <property type="evidence" value="ECO:0007669"/>
    <property type="project" value="UniProtKB-SubCell"/>
</dbReference>
<dbReference type="InterPro" id="IPR052035">
    <property type="entry name" value="ZnF_BED_domain_contain"/>
</dbReference>
<evidence type="ECO:0000256" key="6">
    <source>
        <dbReference type="ARBA" id="ARBA00023242"/>
    </source>
</evidence>
<keyword evidence="10" id="KW-1185">Reference proteome</keyword>
<evidence type="ECO:0000259" key="7">
    <source>
        <dbReference type="Pfam" id="PF05699"/>
    </source>
</evidence>
<reference evidence="9 10" key="1">
    <citation type="submission" date="2024-04" db="EMBL/GenBank/DDBJ databases">
        <title>The reference genome of an endangered Asteraceae, Deinandra increscens subsp. villosa, native to the Central Coast of California.</title>
        <authorList>
            <person name="Guilliams M."/>
            <person name="Hasenstab-Lehman K."/>
            <person name="Meyer R."/>
            <person name="Mcevoy S."/>
        </authorList>
    </citation>
    <scope>NUCLEOTIDE SEQUENCE [LARGE SCALE GENOMIC DNA]</scope>
    <source>
        <tissue evidence="9">Leaf</tissue>
    </source>
</reference>
<dbReference type="EMBL" id="JBCNJP010000012">
    <property type="protein sequence ID" value="KAK9070402.1"/>
    <property type="molecule type" value="Genomic_DNA"/>
</dbReference>
<comment type="subcellular location">
    <subcellularLocation>
        <location evidence="1">Nucleus</location>
    </subcellularLocation>
</comment>
<dbReference type="GO" id="GO:0046983">
    <property type="term" value="F:protein dimerization activity"/>
    <property type="evidence" value="ECO:0007669"/>
    <property type="project" value="InterPro"/>
</dbReference>
<dbReference type="PANTHER" id="PTHR46481">
    <property type="entry name" value="ZINC FINGER BED DOMAIN-CONTAINING PROTEIN 4"/>
    <property type="match status" value="1"/>
</dbReference>
<dbReference type="Pfam" id="PF14372">
    <property type="entry name" value="hAT-like_RNase-H"/>
    <property type="match status" value="1"/>
</dbReference>
<dbReference type="Pfam" id="PF05699">
    <property type="entry name" value="Dimer_Tnp_hAT"/>
    <property type="match status" value="1"/>
</dbReference>
<evidence type="ECO:0000256" key="3">
    <source>
        <dbReference type="ARBA" id="ARBA00022771"/>
    </source>
</evidence>